<comment type="caution">
    <text evidence="1">The sequence shown here is derived from an EMBL/GenBank/DDBJ whole genome shotgun (WGS) entry which is preliminary data.</text>
</comment>
<evidence type="ECO:0000313" key="1">
    <source>
        <dbReference type="EMBL" id="NVL11731.1"/>
    </source>
</evidence>
<dbReference type="EMBL" id="JABWSX010000001">
    <property type="protein sequence ID" value="NVL11731.1"/>
    <property type="molecule type" value="Genomic_DNA"/>
</dbReference>
<reference evidence="1" key="1">
    <citation type="submission" date="2020-06" db="EMBL/GenBank/DDBJ databases">
        <title>Whole Genome Sequence of Bradyrhizobium sp. Strain 66S1MB.</title>
        <authorList>
            <person name="Bromfield E."/>
            <person name="Cloutier S."/>
        </authorList>
    </citation>
    <scope>NUCLEOTIDE SEQUENCE</scope>
    <source>
        <strain evidence="1">66S1MB</strain>
    </source>
</reference>
<proteinExistence type="predicted"/>
<accession>A0A974AHH0</accession>
<name>A0A974AHH0_9BRAD</name>
<organism evidence="1">
    <name type="scientific">Bradyrhizobium quebecense</name>
    <dbReference type="NCBI Taxonomy" id="2748629"/>
    <lineage>
        <taxon>Bacteria</taxon>
        <taxon>Pseudomonadati</taxon>
        <taxon>Pseudomonadota</taxon>
        <taxon>Alphaproteobacteria</taxon>
        <taxon>Hyphomicrobiales</taxon>
        <taxon>Nitrobacteraceae</taxon>
        <taxon>Bradyrhizobium</taxon>
    </lineage>
</organism>
<dbReference type="AlphaFoldDB" id="A0A974AHH0"/>
<gene>
    <name evidence="1" type="ORF">HU230_39985</name>
</gene>
<protein>
    <submittedName>
        <fullName evidence="1">Uncharacterized protein</fullName>
    </submittedName>
</protein>
<sequence>MNHRDNSDEMNSAIKRLTALGIRHQQTSPFQIKVGPYNFYPNKGTIYLDGAKTALTERGLEKFLTILNNVRTLNKSDSKRASSNKFALHEEERPKEFDIRSAIEDDDEKIRFTIRSAP</sequence>
<dbReference type="RefSeq" id="WP_176534610.1">
    <property type="nucleotide sequence ID" value="NZ_CP088022.1"/>
</dbReference>